<dbReference type="Pfam" id="PF13640">
    <property type="entry name" value="2OG-FeII_Oxy_3"/>
    <property type="match status" value="1"/>
</dbReference>
<keyword evidence="6" id="KW-0560">Oxidoreductase</keyword>
<keyword evidence="7" id="KW-0408">Iron</keyword>
<dbReference type="GO" id="GO:0016705">
    <property type="term" value="F:oxidoreductase activity, acting on paired donors, with incorporation or reduction of molecular oxygen"/>
    <property type="evidence" value="ECO:0007669"/>
    <property type="project" value="InterPro"/>
</dbReference>
<dbReference type="InterPro" id="IPR006620">
    <property type="entry name" value="Pro_4_hyd_alph"/>
</dbReference>
<dbReference type="STRING" id="1759059.ATE48_09960"/>
<dbReference type="Gene3D" id="1.25.40.10">
    <property type="entry name" value="Tetratricopeptide repeat domain"/>
    <property type="match status" value="1"/>
</dbReference>
<organism evidence="10 11">
    <name type="scientific">Candidatus Viadribacter manganicus</name>
    <dbReference type="NCBI Taxonomy" id="1759059"/>
    <lineage>
        <taxon>Bacteria</taxon>
        <taxon>Pseudomonadati</taxon>
        <taxon>Pseudomonadota</taxon>
        <taxon>Alphaproteobacteria</taxon>
        <taxon>Hyphomonadales</taxon>
        <taxon>Hyphomonadaceae</taxon>
        <taxon>Candidatus Viadribacter</taxon>
    </lineage>
</organism>
<comment type="cofactor">
    <cofactor evidence="1">
        <name>L-ascorbate</name>
        <dbReference type="ChEBI" id="CHEBI:38290"/>
    </cofactor>
</comment>
<evidence type="ECO:0000259" key="9">
    <source>
        <dbReference type="PROSITE" id="PS51471"/>
    </source>
</evidence>
<evidence type="ECO:0000256" key="3">
    <source>
        <dbReference type="ARBA" id="ARBA00022824"/>
    </source>
</evidence>
<keyword evidence="5" id="KW-0223">Dioxygenase</keyword>
<evidence type="ECO:0000256" key="5">
    <source>
        <dbReference type="ARBA" id="ARBA00022964"/>
    </source>
</evidence>
<dbReference type="KEGG" id="cbot:ATE48_09960"/>
<evidence type="ECO:0000256" key="2">
    <source>
        <dbReference type="ARBA" id="ARBA00022723"/>
    </source>
</evidence>
<dbReference type="PANTHER" id="PTHR10869:SF246">
    <property type="entry name" value="TRANSMEMBRANE PROLYL 4-HYDROXYLASE"/>
    <property type="match status" value="1"/>
</dbReference>
<keyword evidence="4" id="KW-0847">Vitamin C</keyword>
<sequence length="301" mass="33697">MDPRIAGLVEAAKKGNPQALTNLAHAQALGVFTPRDLNAALNNLAAAASVGWPDAVRELQVLSRTTGNWKRLRAAVNPDALRRAPQRRVVLEKPRVRVFENFATPTECDWLIEKCRDRLRPAQVYQNSATELSQHEGRSNSEASFEFEVSDLVLSLIRDRTARASGIPVHHFEVGMLLHYKPRETFGRHTDFLQAGMHEEIEARGQRVATFLLYLSDDYDGGETEFSEVGFKFKARKGDALMFINVDQDGAPDPMSMHAGLPTTRGEKWVLSQWLRGKPVNSHHTPGIVGAPLPPEWYRNV</sequence>
<proteinExistence type="predicted"/>
<keyword evidence="11" id="KW-1185">Reference proteome</keyword>
<keyword evidence="2" id="KW-0479">Metal-binding</keyword>
<dbReference type="AlphaFoldDB" id="A0A1B1AI24"/>
<evidence type="ECO:0000313" key="11">
    <source>
        <dbReference type="Proteomes" id="UP000092498"/>
    </source>
</evidence>
<keyword evidence="3" id="KW-0256">Endoplasmic reticulum</keyword>
<gene>
    <name evidence="10" type="ORF">ATE48_09960</name>
</gene>
<dbReference type="InParanoid" id="A0A1B1AI24"/>
<evidence type="ECO:0000256" key="8">
    <source>
        <dbReference type="ARBA" id="ARBA00023180"/>
    </source>
</evidence>
<keyword evidence="8" id="KW-0325">Glycoprotein</keyword>
<evidence type="ECO:0000256" key="1">
    <source>
        <dbReference type="ARBA" id="ARBA00001961"/>
    </source>
</evidence>
<evidence type="ECO:0000256" key="4">
    <source>
        <dbReference type="ARBA" id="ARBA00022896"/>
    </source>
</evidence>
<dbReference type="GO" id="GO:0031418">
    <property type="term" value="F:L-ascorbic acid binding"/>
    <property type="evidence" value="ECO:0007669"/>
    <property type="project" value="UniProtKB-KW"/>
</dbReference>
<feature type="domain" description="Fe2OG dioxygenase" evidence="9">
    <location>
        <begin position="170"/>
        <end position="277"/>
    </location>
</feature>
<dbReference type="SMART" id="SM00702">
    <property type="entry name" value="P4Hc"/>
    <property type="match status" value="1"/>
</dbReference>
<dbReference type="SUPFAM" id="SSF81901">
    <property type="entry name" value="HCP-like"/>
    <property type="match status" value="1"/>
</dbReference>
<dbReference type="RefSeq" id="WP_066770863.1">
    <property type="nucleotide sequence ID" value="NZ_CP013244.1"/>
</dbReference>
<evidence type="ECO:0000256" key="7">
    <source>
        <dbReference type="ARBA" id="ARBA00023004"/>
    </source>
</evidence>
<reference evidence="10 11" key="1">
    <citation type="submission" date="2015-11" db="EMBL/GenBank/DDBJ databases">
        <title>Whole-Genome Sequence of Candidatus Oderbacter manganicum from the National Park Lower Oder Valley, Germany.</title>
        <authorList>
            <person name="Braun B."/>
            <person name="Liere K."/>
            <person name="Szewzyk U."/>
        </authorList>
    </citation>
    <scope>NUCLEOTIDE SEQUENCE [LARGE SCALE GENOMIC DNA]</scope>
    <source>
        <strain evidence="10 11">OTSz_A_272</strain>
    </source>
</reference>
<dbReference type="Gene3D" id="2.60.120.620">
    <property type="entry name" value="q2cbj1_9rhob like domain"/>
    <property type="match status" value="1"/>
</dbReference>
<dbReference type="PROSITE" id="PS51471">
    <property type="entry name" value="FE2OG_OXY"/>
    <property type="match status" value="1"/>
</dbReference>
<dbReference type="Proteomes" id="UP000092498">
    <property type="component" value="Chromosome"/>
</dbReference>
<evidence type="ECO:0000256" key="6">
    <source>
        <dbReference type="ARBA" id="ARBA00023002"/>
    </source>
</evidence>
<name>A0A1B1AI24_9PROT</name>
<protein>
    <recommendedName>
        <fullName evidence="9">Fe2OG dioxygenase domain-containing protein</fullName>
    </recommendedName>
</protein>
<dbReference type="EMBL" id="CP013244">
    <property type="protein sequence ID" value="ANP46219.1"/>
    <property type="molecule type" value="Genomic_DNA"/>
</dbReference>
<dbReference type="InterPro" id="IPR011990">
    <property type="entry name" value="TPR-like_helical_dom_sf"/>
</dbReference>
<dbReference type="InterPro" id="IPR005123">
    <property type="entry name" value="Oxoglu/Fe-dep_dioxygenase_dom"/>
</dbReference>
<dbReference type="OrthoDB" id="269774at2"/>
<dbReference type="InterPro" id="IPR044862">
    <property type="entry name" value="Pro_4_hyd_alph_FE2OG_OXY"/>
</dbReference>
<dbReference type="GO" id="GO:0051213">
    <property type="term" value="F:dioxygenase activity"/>
    <property type="evidence" value="ECO:0007669"/>
    <property type="project" value="UniProtKB-KW"/>
</dbReference>
<accession>A0A1B1AI24</accession>
<evidence type="ECO:0000313" key="10">
    <source>
        <dbReference type="EMBL" id="ANP46219.1"/>
    </source>
</evidence>
<dbReference type="InterPro" id="IPR045054">
    <property type="entry name" value="P4HA-like"/>
</dbReference>
<dbReference type="GO" id="GO:0005506">
    <property type="term" value="F:iron ion binding"/>
    <property type="evidence" value="ECO:0007669"/>
    <property type="project" value="InterPro"/>
</dbReference>
<dbReference type="PANTHER" id="PTHR10869">
    <property type="entry name" value="PROLYL 4-HYDROXYLASE ALPHA SUBUNIT"/>
    <property type="match status" value="1"/>
</dbReference>